<keyword evidence="1" id="KW-1133">Transmembrane helix</keyword>
<keyword evidence="1" id="KW-0812">Transmembrane</keyword>
<dbReference type="EMBL" id="BARX01000011">
    <property type="protein sequence ID" value="GAD01806.1"/>
    <property type="molecule type" value="Genomic_DNA"/>
</dbReference>
<keyword evidence="3" id="KW-1185">Reference proteome</keyword>
<dbReference type="AlphaFoldDB" id="R9PT50"/>
<accession>R9PT50</accession>
<comment type="caution">
    <text evidence="2">The sequence shown here is derived from an EMBL/GenBank/DDBJ whole genome shotgun (WGS) entry which is preliminary data.</text>
</comment>
<dbReference type="Proteomes" id="UP000014461">
    <property type="component" value="Unassembled WGS sequence"/>
</dbReference>
<keyword evidence="1" id="KW-0472">Membrane</keyword>
<name>R9PT50_AGAAL</name>
<sequence length="50" mass="5489">MKLPVKSAANNQQAFMLRLPVFFACELLVSIELNVIAIFSGCVTNEGCWA</sequence>
<proteinExistence type="predicted"/>
<evidence type="ECO:0000256" key="1">
    <source>
        <dbReference type="SAM" id="Phobius"/>
    </source>
</evidence>
<gene>
    <name evidence="2" type="ORF">AALB_1886</name>
</gene>
<evidence type="ECO:0000313" key="3">
    <source>
        <dbReference type="Proteomes" id="UP000014461"/>
    </source>
</evidence>
<evidence type="ECO:0000313" key="2">
    <source>
        <dbReference type="EMBL" id="GAD01806.1"/>
    </source>
</evidence>
<dbReference type="STRING" id="1331007.AALB_1886"/>
<feature type="transmembrane region" description="Helical" evidence="1">
    <location>
        <begin position="21"/>
        <end position="40"/>
    </location>
</feature>
<organism evidence="2 3">
    <name type="scientific">Agarivorans albus MKT 106</name>
    <dbReference type="NCBI Taxonomy" id="1331007"/>
    <lineage>
        <taxon>Bacteria</taxon>
        <taxon>Pseudomonadati</taxon>
        <taxon>Pseudomonadota</taxon>
        <taxon>Gammaproteobacteria</taxon>
        <taxon>Alteromonadales</taxon>
        <taxon>Alteromonadaceae</taxon>
        <taxon>Agarivorans</taxon>
    </lineage>
</organism>
<protein>
    <submittedName>
        <fullName evidence="2">Uncharacterized protein</fullName>
    </submittedName>
</protein>
<reference evidence="2" key="1">
    <citation type="journal article" date="2013" name="Genome Announc.">
        <title>Draft Genome Sequence of Agarivorans albus Strain MKT 106T, an Agarolytic Marine Bacterium.</title>
        <authorList>
            <person name="Yasuike M."/>
            <person name="Nakamura Y."/>
            <person name="Kai W."/>
            <person name="Fujiwara A."/>
            <person name="Fukui Y."/>
            <person name="Satomi M."/>
            <person name="Sano M."/>
        </authorList>
    </citation>
    <scope>NUCLEOTIDE SEQUENCE [LARGE SCALE GENOMIC DNA]</scope>
</reference>